<evidence type="ECO:0000313" key="7">
    <source>
        <dbReference type="Proteomes" id="UP000242791"/>
    </source>
</evidence>
<evidence type="ECO:0000256" key="4">
    <source>
        <dbReference type="PROSITE-ProRule" id="PRU00134"/>
    </source>
</evidence>
<reference evidence="6 7" key="1">
    <citation type="submission" date="2015-08" db="EMBL/GenBank/DDBJ databases">
        <title>Emmonsia species relationships and genome sequence.</title>
        <authorList>
            <person name="Cuomo C.A."/>
            <person name="Schwartz I.S."/>
            <person name="Kenyon C."/>
            <person name="De Hoog G.S."/>
            <person name="Govender N.P."/>
            <person name="Botha A."/>
            <person name="Moreno L."/>
            <person name="De Vries M."/>
            <person name="Munoz J.F."/>
            <person name="Stielow J.B."/>
        </authorList>
    </citation>
    <scope>NUCLEOTIDE SEQUENCE [LARGE SCALE GENOMIC DNA]</scope>
    <source>
        <strain evidence="6 7">EI222</strain>
    </source>
</reference>
<comment type="caution">
    <text evidence="6">The sequence shown here is derived from an EMBL/GenBank/DDBJ whole genome shotgun (WGS) entry which is preliminary data.</text>
</comment>
<keyword evidence="7" id="KW-1185">Reference proteome</keyword>
<protein>
    <recommendedName>
        <fullName evidence="5">MYND-type domain-containing protein</fullName>
    </recommendedName>
</protein>
<evidence type="ECO:0000313" key="6">
    <source>
        <dbReference type="EMBL" id="OJD26670.1"/>
    </source>
</evidence>
<name>A0A1J9QCU2_9EURO</name>
<dbReference type="STRING" id="1658174.A0A1J9QCU2"/>
<dbReference type="PROSITE" id="PS50865">
    <property type="entry name" value="ZF_MYND_2"/>
    <property type="match status" value="1"/>
</dbReference>
<dbReference type="InterPro" id="IPR002893">
    <property type="entry name" value="Znf_MYND"/>
</dbReference>
<gene>
    <name evidence="6" type="ORF">ACJ73_01953</name>
</gene>
<dbReference type="PROSITE" id="PS01360">
    <property type="entry name" value="ZF_MYND_1"/>
    <property type="match status" value="1"/>
</dbReference>
<dbReference type="AlphaFoldDB" id="A0A1J9QCU2"/>
<dbReference type="OrthoDB" id="432970at2759"/>
<evidence type="ECO:0000259" key="5">
    <source>
        <dbReference type="PROSITE" id="PS50865"/>
    </source>
</evidence>
<organism evidence="6 7">
    <name type="scientific">Blastomyces percursus</name>
    <dbReference type="NCBI Taxonomy" id="1658174"/>
    <lineage>
        <taxon>Eukaryota</taxon>
        <taxon>Fungi</taxon>
        <taxon>Dikarya</taxon>
        <taxon>Ascomycota</taxon>
        <taxon>Pezizomycotina</taxon>
        <taxon>Eurotiomycetes</taxon>
        <taxon>Eurotiomycetidae</taxon>
        <taxon>Onygenales</taxon>
        <taxon>Ajellomycetaceae</taxon>
        <taxon>Blastomyces</taxon>
    </lineage>
</organism>
<sequence>MTDADTDSKKCGTCAIADVNLKRCAKCHTKFYCSRDCQKRDWKTHKKICARNAPSSENNIPSKGLSVAIDKPFHRLDARTWMHDRPKEDVYKLLIDTYRLRMEDEYKFNGDVDMDSIYSGVQDGRRGFERFLGLVNAHSRLLPAWWSQGNVAECMAAGTKGGWSDLGCAIGKRDVIEHYGNSNMPMQLRMFGEQIYGHSPGGHDAAAMLQMQMMIESGDGNICI</sequence>
<proteinExistence type="predicted"/>
<keyword evidence="1" id="KW-0479">Metal-binding</keyword>
<dbReference type="Gene3D" id="6.10.140.2220">
    <property type="match status" value="1"/>
</dbReference>
<accession>A0A1J9QCU2</accession>
<evidence type="ECO:0000256" key="3">
    <source>
        <dbReference type="ARBA" id="ARBA00022833"/>
    </source>
</evidence>
<dbReference type="SUPFAM" id="SSF144232">
    <property type="entry name" value="HIT/MYND zinc finger-like"/>
    <property type="match status" value="1"/>
</dbReference>
<evidence type="ECO:0000256" key="2">
    <source>
        <dbReference type="ARBA" id="ARBA00022771"/>
    </source>
</evidence>
<keyword evidence="2 4" id="KW-0863">Zinc-finger</keyword>
<dbReference type="EMBL" id="LGTZ01000193">
    <property type="protein sequence ID" value="OJD26670.1"/>
    <property type="molecule type" value="Genomic_DNA"/>
</dbReference>
<dbReference type="VEuPathDB" id="FungiDB:ACJ73_01953"/>
<feature type="domain" description="MYND-type" evidence="5">
    <location>
        <begin position="11"/>
        <end position="49"/>
    </location>
</feature>
<evidence type="ECO:0000256" key="1">
    <source>
        <dbReference type="ARBA" id="ARBA00022723"/>
    </source>
</evidence>
<dbReference type="GO" id="GO:0008270">
    <property type="term" value="F:zinc ion binding"/>
    <property type="evidence" value="ECO:0007669"/>
    <property type="project" value="UniProtKB-KW"/>
</dbReference>
<dbReference type="Proteomes" id="UP000242791">
    <property type="component" value="Unassembled WGS sequence"/>
</dbReference>
<dbReference type="Pfam" id="PF01753">
    <property type="entry name" value="zf-MYND"/>
    <property type="match status" value="1"/>
</dbReference>
<keyword evidence="3" id="KW-0862">Zinc</keyword>